<evidence type="ECO:0000256" key="1">
    <source>
        <dbReference type="ARBA" id="ARBA00022801"/>
    </source>
</evidence>
<organism evidence="2 3">
    <name type="scientific">Dioscorea zingiberensis</name>
    <dbReference type="NCBI Taxonomy" id="325984"/>
    <lineage>
        <taxon>Eukaryota</taxon>
        <taxon>Viridiplantae</taxon>
        <taxon>Streptophyta</taxon>
        <taxon>Embryophyta</taxon>
        <taxon>Tracheophyta</taxon>
        <taxon>Spermatophyta</taxon>
        <taxon>Magnoliopsida</taxon>
        <taxon>Liliopsida</taxon>
        <taxon>Dioscoreales</taxon>
        <taxon>Dioscoreaceae</taxon>
        <taxon>Dioscorea</taxon>
    </lineage>
</organism>
<gene>
    <name evidence="2" type="ORF">J5N97_021334</name>
</gene>
<reference evidence="2" key="1">
    <citation type="submission" date="2021-03" db="EMBL/GenBank/DDBJ databases">
        <authorList>
            <person name="Li Z."/>
            <person name="Yang C."/>
        </authorList>
    </citation>
    <scope>NUCLEOTIDE SEQUENCE</scope>
    <source>
        <strain evidence="2">Dzin_1.0</strain>
        <tissue evidence="2">Leaf</tissue>
    </source>
</reference>
<sequence>MASKSEKRRIRWTTKAHLRARLEKRRIRWTAMGAGFGILGGPTERDGSGASPVASVSCVASRLPCSSLLQLRRSLFPRHQWMEKHCCHWGENSQLFQFALFSVSRLSCSRCARRLPPCMFLSSLGIQTQATCVFGSGIALFYKEFIEALYQLFNGNASVTAIRHISHSRKDWECGRKFSLQEQIDHKEDFIKHELQISESPLVLVGHSSIYMF</sequence>
<dbReference type="GO" id="GO:0005811">
    <property type="term" value="C:lipid droplet"/>
    <property type="evidence" value="ECO:0007669"/>
    <property type="project" value="InterPro"/>
</dbReference>
<dbReference type="InterPro" id="IPR019363">
    <property type="entry name" value="LDAH"/>
</dbReference>
<dbReference type="PANTHER" id="PTHR13390">
    <property type="entry name" value="LIPASE"/>
    <property type="match status" value="1"/>
</dbReference>
<evidence type="ECO:0000313" key="3">
    <source>
        <dbReference type="Proteomes" id="UP001085076"/>
    </source>
</evidence>
<dbReference type="Proteomes" id="UP001085076">
    <property type="component" value="Miscellaneous, Linkage group lg05"/>
</dbReference>
<dbReference type="GO" id="GO:0016298">
    <property type="term" value="F:lipase activity"/>
    <property type="evidence" value="ECO:0007669"/>
    <property type="project" value="InterPro"/>
</dbReference>
<comment type="caution">
    <text evidence="2">The sequence shown here is derived from an EMBL/GenBank/DDBJ whole genome shotgun (WGS) entry which is preliminary data.</text>
</comment>
<keyword evidence="1" id="KW-0378">Hydrolase</keyword>
<dbReference type="EMBL" id="JAGGNH010000005">
    <property type="protein sequence ID" value="KAJ0973375.1"/>
    <property type="molecule type" value="Genomic_DNA"/>
</dbReference>
<accession>A0A9D5CJN1</accession>
<dbReference type="PANTHER" id="PTHR13390:SF0">
    <property type="entry name" value="LIPID DROPLET-ASSOCIATED HYDROLASE"/>
    <property type="match status" value="1"/>
</dbReference>
<dbReference type="GO" id="GO:0019915">
    <property type="term" value="P:lipid storage"/>
    <property type="evidence" value="ECO:0007669"/>
    <property type="project" value="InterPro"/>
</dbReference>
<dbReference type="Pfam" id="PF10230">
    <property type="entry name" value="LIDHydrolase"/>
    <property type="match status" value="1"/>
</dbReference>
<proteinExistence type="predicted"/>
<name>A0A9D5CJN1_9LILI</name>
<protein>
    <submittedName>
        <fullName evidence="2">Uncharacterized protein</fullName>
    </submittedName>
</protein>
<evidence type="ECO:0000313" key="2">
    <source>
        <dbReference type="EMBL" id="KAJ0973375.1"/>
    </source>
</evidence>
<dbReference type="AlphaFoldDB" id="A0A9D5CJN1"/>
<keyword evidence="3" id="KW-1185">Reference proteome</keyword>
<reference evidence="2" key="2">
    <citation type="journal article" date="2022" name="Hortic Res">
        <title>The genome of Dioscorea zingiberensis sheds light on the biosynthesis, origin and evolution of the medicinally important diosgenin saponins.</title>
        <authorList>
            <person name="Li Y."/>
            <person name="Tan C."/>
            <person name="Li Z."/>
            <person name="Guo J."/>
            <person name="Li S."/>
            <person name="Chen X."/>
            <person name="Wang C."/>
            <person name="Dai X."/>
            <person name="Yang H."/>
            <person name="Song W."/>
            <person name="Hou L."/>
            <person name="Xu J."/>
            <person name="Tong Z."/>
            <person name="Xu A."/>
            <person name="Yuan X."/>
            <person name="Wang W."/>
            <person name="Yang Q."/>
            <person name="Chen L."/>
            <person name="Sun Z."/>
            <person name="Wang K."/>
            <person name="Pan B."/>
            <person name="Chen J."/>
            <person name="Bao Y."/>
            <person name="Liu F."/>
            <person name="Qi X."/>
            <person name="Gang D.R."/>
            <person name="Wen J."/>
            <person name="Li J."/>
        </authorList>
    </citation>
    <scope>NUCLEOTIDE SEQUENCE</scope>
    <source>
        <strain evidence="2">Dzin_1.0</strain>
    </source>
</reference>
<dbReference type="OrthoDB" id="1937131at2759"/>